<dbReference type="PANTHER" id="PTHR11732">
    <property type="entry name" value="ALDO/KETO REDUCTASE"/>
    <property type="match status" value="1"/>
</dbReference>
<gene>
    <name evidence="5" type="ORF">M413DRAFT_19498</name>
</gene>
<feature type="binding site" evidence="2">
    <location>
        <position position="112"/>
    </location>
    <ligand>
        <name>substrate</name>
    </ligand>
</feature>
<dbReference type="STRING" id="686832.A0A0C2XRQ5"/>
<feature type="site" description="Lowers pKa of active site Tyr" evidence="3">
    <location>
        <position position="79"/>
    </location>
</feature>
<dbReference type="GO" id="GO:0016491">
    <property type="term" value="F:oxidoreductase activity"/>
    <property type="evidence" value="ECO:0007669"/>
    <property type="project" value="InterPro"/>
</dbReference>
<dbReference type="InterPro" id="IPR018170">
    <property type="entry name" value="Aldo/ket_reductase_CS"/>
</dbReference>
<feature type="active site" description="Proton donor" evidence="1">
    <location>
        <position position="51"/>
    </location>
</feature>
<sequence length="306" mass="34066">MSFGKTITLSNGSTIPQIGLGTWLSKPNEVEKAVEIAVRNGYRHLDLAMAYGNQREVGAALKKVIPSIVKREELFITSKLWNSGHQPNEVEKELDETLAQLGIDYLDLYLVHWPIAFPPGRGLFPSHPSIAGQVDLDDETTLVDTWKAMIKLPKSKVRSVGVSNFTIEHLEGIIKATGVVPDDLVAYCKEKNIHIIAYSPLGNNLYGKPKLTDHAVVNEIAKKLNATPAQVLVAWGAHRGYSVIPKSVNEERIISNFKQVELSQEDYEKLTAIGENNRTRFNIPITTCEPLWDINTFNEPELSLLC</sequence>
<evidence type="ECO:0000313" key="6">
    <source>
        <dbReference type="Proteomes" id="UP000053424"/>
    </source>
</evidence>
<dbReference type="Gene3D" id="3.20.20.100">
    <property type="entry name" value="NADP-dependent oxidoreductase domain"/>
    <property type="match status" value="1"/>
</dbReference>
<dbReference type="InterPro" id="IPR023210">
    <property type="entry name" value="NADP_OxRdtase_dom"/>
</dbReference>
<organism evidence="5 6">
    <name type="scientific">Hebeloma cylindrosporum</name>
    <dbReference type="NCBI Taxonomy" id="76867"/>
    <lineage>
        <taxon>Eukaryota</taxon>
        <taxon>Fungi</taxon>
        <taxon>Dikarya</taxon>
        <taxon>Basidiomycota</taxon>
        <taxon>Agaricomycotina</taxon>
        <taxon>Agaricomycetes</taxon>
        <taxon>Agaricomycetidae</taxon>
        <taxon>Agaricales</taxon>
        <taxon>Agaricineae</taxon>
        <taxon>Hymenogastraceae</taxon>
        <taxon>Hebeloma</taxon>
    </lineage>
</organism>
<dbReference type="PIRSF" id="PIRSF000097">
    <property type="entry name" value="AKR"/>
    <property type="match status" value="1"/>
</dbReference>
<accession>A0A0C2XRQ5</accession>
<evidence type="ECO:0000256" key="2">
    <source>
        <dbReference type="PIRSR" id="PIRSR000097-2"/>
    </source>
</evidence>
<dbReference type="InterPro" id="IPR020471">
    <property type="entry name" value="AKR"/>
</dbReference>
<evidence type="ECO:0000313" key="5">
    <source>
        <dbReference type="EMBL" id="KIM40383.1"/>
    </source>
</evidence>
<dbReference type="PRINTS" id="PR00069">
    <property type="entry name" value="ALDKETRDTASE"/>
</dbReference>
<dbReference type="EMBL" id="KN831783">
    <property type="protein sequence ID" value="KIM40383.1"/>
    <property type="molecule type" value="Genomic_DNA"/>
</dbReference>
<dbReference type="PROSITE" id="PS00798">
    <property type="entry name" value="ALDOKETO_REDUCTASE_1"/>
    <property type="match status" value="1"/>
</dbReference>
<evidence type="ECO:0000256" key="1">
    <source>
        <dbReference type="PIRSR" id="PIRSR000097-1"/>
    </source>
</evidence>
<dbReference type="Proteomes" id="UP000053424">
    <property type="component" value="Unassembled WGS sequence"/>
</dbReference>
<reference evidence="6" key="2">
    <citation type="submission" date="2015-01" db="EMBL/GenBank/DDBJ databases">
        <title>Evolutionary Origins and Diversification of the Mycorrhizal Mutualists.</title>
        <authorList>
            <consortium name="DOE Joint Genome Institute"/>
            <consortium name="Mycorrhizal Genomics Consortium"/>
            <person name="Kohler A."/>
            <person name="Kuo A."/>
            <person name="Nagy L.G."/>
            <person name="Floudas D."/>
            <person name="Copeland A."/>
            <person name="Barry K.W."/>
            <person name="Cichocki N."/>
            <person name="Veneault-Fourrey C."/>
            <person name="LaButti K."/>
            <person name="Lindquist E.A."/>
            <person name="Lipzen A."/>
            <person name="Lundell T."/>
            <person name="Morin E."/>
            <person name="Murat C."/>
            <person name="Riley R."/>
            <person name="Ohm R."/>
            <person name="Sun H."/>
            <person name="Tunlid A."/>
            <person name="Henrissat B."/>
            <person name="Grigoriev I.V."/>
            <person name="Hibbett D.S."/>
            <person name="Martin F."/>
        </authorList>
    </citation>
    <scope>NUCLEOTIDE SEQUENCE [LARGE SCALE GENOMIC DNA]</scope>
    <source>
        <strain evidence="6">h7</strain>
    </source>
</reference>
<proteinExistence type="predicted"/>
<dbReference type="Pfam" id="PF00248">
    <property type="entry name" value="Aldo_ket_red"/>
    <property type="match status" value="1"/>
</dbReference>
<reference evidence="5 6" key="1">
    <citation type="submission" date="2014-04" db="EMBL/GenBank/DDBJ databases">
        <authorList>
            <consortium name="DOE Joint Genome Institute"/>
            <person name="Kuo A."/>
            <person name="Gay G."/>
            <person name="Dore J."/>
            <person name="Kohler A."/>
            <person name="Nagy L.G."/>
            <person name="Floudas D."/>
            <person name="Copeland A."/>
            <person name="Barry K.W."/>
            <person name="Cichocki N."/>
            <person name="Veneault-Fourrey C."/>
            <person name="LaButti K."/>
            <person name="Lindquist E.A."/>
            <person name="Lipzen A."/>
            <person name="Lundell T."/>
            <person name="Morin E."/>
            <person name="Murat C."/>
            <person name="Sun H."/>
            <person name="Tunlid A."/>
            <person name="Henrissat B."/>
            <person name="Grigoriev I.V."/>
            <person name="Hibbett D.S."/>
            <person name="Martin F."/>
            <person name="Nordberg H.P."/>
            <person name="Cantor M.N."/>
            <person name="Hua S.X."/>
        </authorList>
    </citation>
    <scope>NUCLEOTIDE SEQUENCE [LARGE SCALE GENOMIC DNA]</scope>
    <source>
        <strain evidence="6">h7</strain>
    </source>
</reference>
<dbReference type="HOGENOM" id="CLU_023205_0_0_1"/>
<feature type="domain" description="NADP-dependent oxidoreductase" evidence="4">
    <location>
        <begin position="18"/>
        <end position="274"/>
    </location>
</feature>
<keyword evidence="6" id="KW-1185">Reference proteome</keyword>
<evidence type="ECO:0000259" key="4">
    <source>
        <dbReference type="Pfam" id="PF00248"/>
    </source>
</evidence>
<dbReference type="InterPro" id="IPR036812">
    <property type="entry name" value="NAD(P)_OxRdtase_dom_sf"/>
</dbReference>
<dbReference type="AlphaFoldDB" id="A0A0C2XRQ5"/>
<dbReference type="SUPFAM" id="SSF51430">
    <property type="entry name" value="NAD(P)-linked oxidoreductase"/>
    <property type="match status" value="1"/>
</dbReference>
<dbReference type="OrthoDB" id="416253at2759"/>
<evidence type="ECO:0000256" key="3">
    <source>
        <dbReference type="PIRSR" id="PIRSR000097-3"/>
    </source>
</evidence>
<protein>
    <recommendedName>
        <fullName evidence="4">NADP-dependent oxidoreductase domain-containing protein</fullName>
    </recommendedName>
</protein>
<name>A0A0C2XRQ5_HEBCY</name>